<gene>
    <name evidence="4" type="ORF">CTM72_08105</name>
</gene>
<sequence>MKKVFYLFAGVNGAGKSTLYNSESLNNDIKNTIRINTDEIIREIGDWKNNSDQLKAAKIAINLRNECFLYGKSFNEETTLTGKTILKTIDRAKELGYELQLFYVGVSSTEIAKERIKSRVEKGGHHIENDIVEKRYYESLKNLKEILLKFDKVYLYDNSKKYKNIFSFSNNKILFKDNKSISWAKEAIEIIENNIKNK</sequence>
<evidence type="ECO:0000256" key="1">
    <source>
        <dbReference type="ARBA" id="ARBA00022741"/>
    </source>
</evidence>
<dbReference type="Gene3D" id="3.40.50.300">
    <property type="entry name" value="P-loop containing nucleotide triphosphate hydrolases"/>
    <property type="match status" value="1"/>
</dbReference>
<dbReference type="InterPro" id="IPR010488">
    <property type="entry name" value="Zeta_toxin_domain"/>
</dbReference>
<dbReference type="AlphaFoldDB" id="A0A2D3NWA7"/>
<evidence type="ECO:0000313" key="4">
    <source>
        <dbReference type="EMBL" id="ATV59672.1"/>
    </source>
</evidence>
<evidence type="ECO:0000259" key="3">
    <source>
        <dbReference type="Pfam" id="PF06414"/>
    </source>
</evidence>
<organism evidence="4 5">
    <name type="scientific">Fusobacterium pseudoperiodonticum</name>
    <dbReference type="NCBI Taxonomy" id="2663009"/>
    <lineage>
        <taxon>Bacteria</taxon>
        <taxon>Fusobacteriati</taxon>
        <taxon>Fusobacteriota</taxon>
        <taxon>Fusobacteriia</taxon>
        <taxon>Fusobacteriales</taxon>
        <taxon>Fusobacteriaceae</taxon>
        <taxon>Fusobacterium</taxon>
    </lineage>
</organism>
<reference evidence="4 5" key="1">
    <citation type="submission" date="2017-11" db="EMBL/GenBank/DDBJ databases">
        <title>Genome sequencing of Fusobacterium periodonticum KCOM 1261.</title>
        <authorList>
            <person name="Kook J.-K."/>
            <person name="Park S.-N."/>
            <person name="Lim Y.K."/>
        </authorList>
    </citation>
    <scope>NUCLEOTIDE SEQUENCE [LARGE SCALE GENOMIC DNA]</scope>
    <source>
        <strain evidence="4 5">KCOM 1261</strain>
    </source>
</reference>
<protein>
    <submittedName>
        <fullName evidence="4">ATPase</fullName>
    </submittedName>
</protein>
<dbReference type="Pfam" id="PF06414">
    <property type="entry name" value="Zeta_toxin"/>
    <property type="match status" value="1"/>
</dbReference>
<dbReference type="InterPro" id="IPR027417">
    <property type="entry name" value="P-loop_NTPase"/>
</dbReference>
<proteinExistence type="predicted"/>
<dbReference type="RefSeq" id="WP_100025067.1">
    <property type="nucleotide sequence ID" value="NZ_CP024699.1"/>
</dbReference>
<accession>A0A2D3NWA7</accession>
<dbReference type="PANTHER" id="PTHR39206">
    <property type="entry name" value="SLL8004 PROTEIN"/>
    <property type="match status" value="1"/>
</dbReference>
<dbReference type="EMBL" id="CP024699">
    <property type="protein sequence ID" value="ATV59672.1"/>
    <property type="molecule type" value="Genomic_DNA"/>
</dbReference>
<feature type="domain" description="Zeta toxin" evidence="3">
    <location>
        <begin position="2"/>
        <end position="160"/>
    </location>
</feature>
<dbReference type="GO" id="GO:0016301">
    <property type="term" value="F:kinase activity"/>
    <property type="evidence" value="ECO:0007669"/>
    <property type="project" value="InterPro"/>
</dbReference>
<name>A0A2D3NWA7_9FUSO</name>
<dbReference type="Proteomes" id="UP000230056">
    <property type="component" value="Chromosome"/>
</dbReference>
<dbReference type="SUPFAM" id="SSF52540">
    <property type="entry name" value="P-loop containing nucleoside triphosphate hydrolases"/>
    <property type="match status" value="1"/>
</dbReference>
<dbReference type="PANTHER" id="PTHR39206:SF1">
    <property type="entry name" value="SLL8004 PROTEIN"/>
    <property type="match status" value="1"/>
</dbReference>
<evidence type="ECO:0000313" key="5">
    <source>
        <dbReference type="Proteomes" id="UP000230056"/>
    </source>
</evidence>
<keyword evidence="2" id="KW-0067">ATP-binding</keyword>
<keyword evidence="1" id="KW-0547">Nucleotide-binding</keyword>
<evidence type="ECO:0000256" key="2">
    <source>
        <dbReference type="ARBA" id="ARBA00022840"/>
    </source>
</evidence>
<dbReference type="GO" id="GO:0005524">
    <property type="term" value="F:ATP binding"/>
    <property type="evidence" value="ECO:0007669"/>
    <property type="project" value="UniProtKB-KW"/>
</dbReference>